<keyword evidence="1" id="KW-0812">Transmembrane</keyword>
<comment type="caution">
    <text evidence="2">The sequence shown here is derived from an EMBL/GenBank/DDBJ whole genome shotgun (WGS) entry which is preliminary data.</text>
</comment>
<evidence type="ECO:0000313" key="2">
    <source>
        <dbReference type="EMBL" id="KLV25905.1"/>
    </source>
</evidence>
<feature type="transmembrane region" description="Helical" evidence="1">
    <location>
        <begin position="92"/>
        <end position="113"/>
    </location>
</feature>
<keyword evidence="1" id="KW-0472">Membrane</keyword>
<evidence type="ECO:0000313" key="3">
    <source>
        <dbReference type="Proteomes" id="UP000036045"/>
    </source>
</evidence>
<dbReference type="RefSeq" id="WP_047942827.1">
    <property type="nucleotide sequence ID" value="NZ_JARTLH010000006.1"/>
</dbReference>
<feature type="transmembrane region" description="Helical" evidence="1">
    <location>
        <begin position="125"/>
        <end position="149"/>
    </location>
</feature>
<accession>A0A0J1LAG4</accession>
<dbReference type="NCBIfam" id="NF041644">
    <property type="entry name" value="CBO0543_fam"/>
    <property type="match status" value="1"/>
</dbReference>
<keyword evidence="3" id="KW-1185">Reference proteome</keyword>
<dbReference type="EMBL" id="LDPH01000012">
    <property type="protein sequence ID" value="KLV25905.1"/>
    <property type="molecule type" value="Genomic_DNA"/>
</dbReference>
<proteinExistence type="predicted"/>
<dbReference type="Proteomes" id="UP000036045">
    <property type="component" value="Unassembled WGS sequence"/>
</dbReference>
<sequence length="192" mass="22996">MDRLREFDKILYGRKENTDSLINYWTDYSNPSTWQFWVLVVILLIPLVILYIKMDRSKVFLIGFYGYNIHVFFTFIDIFGINRGYWHYPYQIIPALPSISLDTSMVPVAFMLIYQWTLNNHKNYYLYSIITAALFAFILKPILVSIGLFRMYGEINYFHLFLGYVLVLLIAKFITWLFHILHKPNYSTPNRE</sequence>
<dbReference type="AlphaFoldDB" id="A0A0J1LAG4"/>
<feature type="transmembrane region" description="Helical" evidence="1">
    <location>
        <begin position="59"/>
        <end position="80"/>
    </location>
</feature>
<evidence type="ECO:0000256" key="1">
    <source>
        <dbReference type="SAM" id="Phobius"/>
    </source>
</evidence>
<protein>
    <submittedName>
        <fullName evidence="2">Uncharacterized protein</fullName>
    </submittedName>
</protein>
<feature type="transmembrane region" description="Helical" evidence="1">
    <location>
        <begin position="161"/>
        <end position="181"/>
    </location>
</feature>
<dbReference type="PATRIC" id="fig|1397.4.peg.913"/>
<dbReference type="InterPro" id="IPR048147">
    <property type="entry name" value="CBO0543-like"/>
</dbReference>
<gene>
    <name evidence="2" type="ORF">ABW02_13860</name>
</gene>
<reference evidence="2 3" key="1">
    <citation type="submission" date="2015-05" db="EMBL/GenBank/DDBJ databases">
        <title>Whole genome sequence and identification of bacterial endophytes from Costus igneus.</title>
        <authorList>
            <person name="Lee Y.P."/>
            <person name="Gan H.M."/>
            <person name="Eng W."/>
            <person name="Wheatley M.S."/>
            <person name="Caraballo A."/>
            <person name="Polter S."/>
            <person name="Savka M.A."/>
            <person name="Hudson A.O."/>
        </authorList>
    </citation>
    <scope>NUCLEOTIDE SEQUENCE [LARGE SCALE GENOMIC DNA]</scope>
    <source>
        <strain evidence="2 3">RIT379</strain>
    </source>
</reference>
<organism evidence="2 3">
    <name type="scientific">Niallia circulans</name>
    <name type="common">Bacillus circulans</name>
    <dbReference type="NCBI Taxonomy" id="1397"/>
    <lineage>
        <taxon>Bacteria</taxon>
        <taxon>Bacillati</taxon>
        <taxon>Bacillota</taxon>
        <taxon>Bacilli</taxon>
        <taxon>Bacillales</taxon>
        <taxon>Bacillaceae</taxon>
        <taxon>Niallia</taxon>
    </lineage>
</organism>
<name>A0A0J1LAG4_NIACI</name>
<keyword evidence="1" id="KW-1133">Transmembrane helix</keyword>
<feature type="transmembrane region" description="Helical" evidence="1">
    <location>
        <begin position="34"/>
        <end position="52"/>
    </location>
</feature>